<name>A0A0H4WUC9_9BACT</name>
<evidence type="ECO:0000313" key="1">
    <source>
        <dbReference type="EMBL" id="AKQ64915.1"/>
    </source>
</evidence>
<dbReference type="PATRIC" id="fig|1297742.4.peg.1850"/>
<keyword evidence="2" id="KW-1185">Reference proteome</keyword>
<gene>
    <name evidence="1" type="ORF">A176_001827</name>
</gene>
<dbReference type="Proteomes" id="UP000009026">
    <property type="component" value="Chromosome"/>
</dbReference>
<protein>
    <submittedName>
        <fullName evidence="1">Uncharacterized protein</fullName>
    </submittedName>
</protein>
<proteinExistence type="predicted"/>
<organism evidence="1 2">
    <name type="scientific">Pseudomyxococcus hansupus</name>
    <dbReference type="NCBI Taxonomy" id="1297742"/>
    <lineage>
        <taxon>Bacteria</taxon>
        <taxon>Pseudomonadati</taxon>
        <taxon>Myxococcota</taxon>
        <taxon>Myxococcia</taxon>
        <taxon>Myxococcales</taxon>
        <taxon>Cystobacterineae</taxon>
        <taxon>Myxococcaceae</taxon>
        <taxon>Pseudomyxococcus</taxon>
    </lineage>
</organism>
<accession>A0A0H4WUC9</accession>
<dbReference type="KEGG" id="mym:A176_001827"/>
<dbReference type="AlphaFoldDB" id="A0A0H4WUC9"/>
<sequence>MPACAVVVGVGLPEVTGGTDMLAAGFTGVSKFTSGSLQTKAGRFGQTRGLSREADFPTTLLENCSGRTRSGRSGLAVGNDGVTGGIYGPNRCCAQETHNPSSSPSSSHIGWWGAIDQPQAMGGYPACQREI</sequence>
<dbReference type="STRING" id="1297742.A176_001827"/>
<reference evidence="1 2" key="1">
    <citation type="journal article" date="2016" name="PLoS ONE">
        <title>Complete Genome Sequence and Comparative Genomics of a Novel Myxobacterium Myxococcus hansupus.</title>
        <authorList>
            <person name="Sharma G."/>
            <person name="Narwani T."/>
            <person name="Subramanian S."/>
        </authorList>
    </citation>
    <scope>NUCLEOTIDE SEQUENCE [LARGE SCALE GENOMIC DNA]</scope>
    <source>
        <strain evidence="2">mixupus</strain>
    </source>
</reference>
<evidence type="ECO:0000313" key="2">
    <source>
        <dbReference type="Proteomes" id="UP000009026"/>
    </source>
</evidence>
<dbReference type="EMBL" id="CP012109">
    <property type="protein sequence ID" value="AKQ64915.1"/>
    <property type="molecule type" value="Genomic_DNA"/>
</dbReference>